<dbReference type="EMBL" id="LUKN01004222">
    <property type="protein sequence ID" value="OAQ96334.1"/>
    <property type="molecule type" value="Genomic_DNA"/>
</dbReference>
<protein>
    <submittedName>
        <fullName evidence="2">Uncharacterized protein</fullName>
    </submittedName>
</protein>
<feature type="region of interest" description="Disordered" evidence="1">
    <location>
        <begin position="1542"/>
        <end position="1561"/>
    </location>
</feature>
<organism evidence="2 3">
    <name type="scientific">Cordyceps confragosa</name>
    <name type="common">Lecanicillium lecanii</name>
    <dbReference type="NCBI Taxonomy" id="2714763"/>
    <lineage>
        <taxon>Eukaryota</taxon>
        <taxon>Fungi</taxon>
        <taxon>Dikarya</taxon>
        <taxon>Ascomycota</taxon>
        <taxon>Pezizomycotina</taxon>
        <taxon>Sordariomycetes</taxon>
        <taxon>Hypocreomycetidae</taxon>
        <taxon>Hypocreales</taxon>
        <taxon>Cordycipitaceae</taxon>
        <taxon>Akanthomyces</taxon>
    </lineage>
</organism>
<evidence type="ECO:0000313" key="2">
    <source>
        <dbReference type="EMBL" id="OAQ96334.1"/>
    </source>
</evidence>
<feature type="compositionally biased region" description="Basic residues" evidence="1">
    <location>
        <begin position="932"/>
        <end position="944"/>
    </location>
</feature>
<feature type="region of interest" description="Disordered" evidence="1">
    <location>
        <begin position="786"/>
        <end position="806"/>
    </location>
</feature>
<dbReference type="PANTHER" id="PTHR42064">
    <property type="entry name" value="YALI0F28677P"/>
    <property type="match status" value="1"/>
</dbReference>
<accession>A0A179I286</accession>
<proteinExistence type="predicted"/>
<feature type="region of interest" description="Disordered" evidence="1">
    <location>
        <begin position="867"/>
        <end position="896"/>
    </location>
</feature>
<feature type="compositionally biased region" description="Low complexity" evidence="1">
    <location>
        <begin position="957"/>
        <end position="974"/>
    </location>
</feature>
<feature type="compositionally biased region" description="Polar residues" evidence="1">
    <location>
        <begin position="115"/>
        <end position="126"/>
    </location>
</feature>
<feature type="compositionally biased region" description="Basic residues" evidence="1">
    <location>
        <begin position="129"/>
        <end position="146"/>
    </location>
</feature>
<evidence type="ECO:0000313" key="3">
    <source>
        <dbReference type="Proteomes" id="UP000243081"/>
    </source>
</evidence>
<gene>
    <name evidence="2" type="ORF">LLEC1_06549</name>
</gene>
<feature type="region of interest" description="Disordered" evidence="1">
    <location>
        <begin position="923"/>
        <end position="979"/>
    </location>
</feature>
<feature type="region of interest" description="Disordered" evidence="1">
    <location>
        <begin position="114"/>
        <end position="173"/>
    </location>
</feature>
<dbReference type="PANTHER" id="PTHR42064:SF1">
    <property type="entry name" value="YALI0F28677P"/>
    <property type="match status" value="1"/>
</dbReference>
<feature type="non-terminal residue" evidence="2">
    <location>
        <position position="1"/>
    </location>
</feature>
<feature type="compositionally biased region" description="Basic and acidic residues" evidence="1">
    <location>
        <begin position="875"/>
        <end position="888"/>
    </location>
</feature>
<comment type="caution">
    <text evidence="2">The sequence shown here is derived from an EMBL/GenBank/DDBJ whole genome shotgun (WGS) entry which is preliminary data.</text>
</comment>
<sequence>ASLVSRADEYPPFAPLTYFPPPTSQIAYPRYIALTPPLAHLNALLARWWLPGEAAARAAWLRIASPPWDHYDVHTALPFFSGPHAIHAAPLLPSIPFTDVQLADLAIASELAPTAQANAKPTSTDPSTKHLRSGRYRSPSPRHRSSSRTQDARPSRRNDEALRPTRLQDGPQAAKPLVADTTAAAPPPLATYPSQELPTRSHAIHGDRLAARMPRSLIDNVALYTNHSFPVPRETTTLQELAHLARLSRYQARKRNITRVRLERTLISTALGARLTRCGDMAHRSLVDSFRRDEKDSFAALYNAIQDVRKSCDELRRFALLEPDLQSQSSPILGSSESIDTISALPNGNLPSTPTATFLDDISASARDSFLEFLFEIRNNPDYLPSRISALSSSELNVFLNPHRGLEPVESVLSSNNRSYARNSSSHHRHTAGDVERFMSFQRHDPLSILIHTCFANSAGPDSSEDRKRLDVWASVLARLISEPKSSSEHFLICVLNCWTMMREWSGKSNMEWYLMKILSDGAFLLERAEDQHGTRLNVSDWTQADETAAREFYENAVNQLFEIVDDPDNTGIPDGLLELGNAVLTKLDSKYLDNTAKWLVWRCLFFVFFLGVIVHPESHGMLTEHHITPYAREKILKKVAMKAHEYVSGLWSGNKSAAAKTADIPQHIRVHVESILARFQNSDYKPPASRLLPAKSITSLRETAEVHPYLVLCPADLSCLVNALYPERRPLSSASSTFKSGAASISGLSSASQPVAFSNPRNSFETASVISTSVSSVFSEAASRYDHADGSGKTTSVRDSPTITEPDLQRKLNKYEDDGYPLRLALHELTRNIGSDVIRGASHPCAERWVVLFVSSDGKKLATTLSYDADEDHDERNSSSSEYDHETSSTSELDNGYYQLRDAVLKLVEEYEIPRDLEPEASDVEISNRPSRLRKSNSRRSSRRDKLAPEPTGGVSLRRPQSPRASPRPSVSPTEPEGEAPLVTMLKAAWSQSKAQSDFVSSHMYWKTLNQLRGLNSESLRRNGYAALINIFSREPRDYISKSALAIEEYEAWLIWLKQSQERLEGQIDRMMRWTRAIRDKMWYIADVRNSKEYEHSRDISQALRAMGTTSRWRSPTSRSGKSSSYINRAESQVFDIVAASPDQGGPNKLTDEQAEMTSTWIKQYGIENFCQGEERIHRFCCEVEKCVAKLIGETIREAPVLWSSELYKRDKAMYDRMRIRERDQGWLSDDTGSIMSENERRQTYSTLRPSAIGGELRHMSSQNASLESVRHGFARHAASLSEVLDGHDIFDRYSPVHTAESVNTFWSPFQPSISPVSRAYSPSASLTNLSATFTGSPHHAALASHSSVSTGRPATATSSNETVHQHAGDGDRTRFLSELKQSLTSLLLSDLGSQLLSNGSETDIWVSQLGQECIDRKDALEQHAQRKNALKEKPSRTLTKPRVIEKKKSFGNLRGAGECAVERMDGVDVSSSPIPGYLLQTEDAQPARPKNNEPEFPFKNAYRRLLTMFSVHPSPYAKLHALKELEHLLVASMPASPRRQAKWKPELAAQDTRDPGARRTTLDGAITSVQEKRMQHMGNYGSYGANSESRGTSGSDTIITELMKLLKDPSMRPKQLYRDLQLISSFVSPAVLDRPERSKAFWDVGLAALKLKSEVCRTMVEMADEVFAAHTQTRGCAIDTVAGGAPVQSSTGTPPPPSSTYKLKDVGKMWAITAREGYPTAQRELALFYLSNPEFVERITLPLSRPREVFKQVVMDKYRRNDKRSSGIGAQAPNAANGSGTQAAGKGSDVRTDPGLMCVAVHWMEAAERGGDELATSFLRQNEFMGRA</sequence>
<feature type="compositionally biased region" description="Polar residues" evidence="1">
    <location>
        <begin position="1352"/>
        <end position="1364"/>
    </location>
</feature>
<feature type="compositionally biased region" description="Polar residues" evidence="1">
    <location>
        <begin position="793"/>
        <end position="804"/>
    </location>
</feature>
<feature type="region of interest" description="Disordered" evidence="1">
    <location>
        <begin position="1349"/>
        <end position="1370"/>
    </location>
</feature>
<keyword evidence="3" id="KW-1185">Reference proteome</keyword>
<evidence type="ECO:0000256" key="1">
    <source>
        <dbReference type="SAM" id="MobiDB-lite"/>
    </source>
</evidence>
<name>A0A179I286_CORDF</name>
<dbReference type="Proteomes" id="UP000243081">
    <property type="component" value="Unassembled WGS sequence"/>
</dbReference>
<dbReference type="OMA" id="KMWTITA"/>
<dbReference type="OrthoDB" id="3548913at2759"/>
<reference evidence="2 3" key="1">
    <citation type="submission" date="2016-03" db="EMBL/GenBank/DDBJ databases">
        <title>Fine-scale spatial genetic structure of a fungal parasite of coffee scale insects.</title>
        <authorList>
            <person name="Jackson D."/>
            <person name="Zemenick K.A."/>
            <person name="Malloure B."/>
            <person name="Quandt C.A."/>
            <person name="James T.Y."/>
        </authorList>
    </citation>
    <scope>NUCLEOTIDE SEQUENCE [LARGE SCALE GENOMIC DNA]</scope>
    <source>
        <strain evidence="2 3">UM487</strain>
    </source>
</reference>
<feature type="compositionally biased region" description="Basic and acidic residues" evidence="1">
    <location>
        <begin position="150"/>
        <end position="163"/>
    </location>
</feature>
<feature type="region of interest" description="Disordered" evidence="1">
    <location>
        <begin position="1763"/>
        <end position="1791"/>
    </location>
</feature>